<keyword evidence="8" id="KW-1185">Reference proteome</keyword>
<dbReference type="GO" id="GO:0005886">
    <property type="term" value="C:plasma membrane"/>
    <property type="evidence" value="ECO:0007669"/>
    <property type="project" value="UniProtKB-SubCell"/>
</dbReference>
<feature type="transmembrane region" description="Helical" evidence="6">
    <location>
        <begin position="166"/>
        <end position="184"/>
    </location>
</feature>
<evidence type="ECO:0000256" key="6">
    <source>
        <dbReference type="SAM" id="Phobius"/>
    </source>
</evidence>
<feature type="transmembrane region" description="Helical" evidence="6">
    <location>
        <begin position="220"/>
        <end position="243"/>
    </location>
</feature>
<organism evidence="7 8">
    <name type="scientific">Marininema halotolerans</name>
    <dbReference type="NCBI Taxonomy" id="1155944"/>
    <lineage>
        <taxon>Bacteria</taxon>
        <taxon>Bacillati</taxon>
        <taxon>Bacillota</taxon>
        <taxon>Bacilli</taxon>
        <taxon>Bacillales</taxon>
        <taxon>Thermoactinomycetaceae</taxon>
        <taxon>Marininema</taxon>
    </lineage>
</organism>
<feature type="transmembrane region" description="Helical" evidence="6">
    <location>
        <begin position="40"/>
        <end position="61"/>
    </location>
</feature>
<evidence type="ECO:0000256" key="1">
    <source>
        <dbReference type="ARBA" id="ARBA00004651"/>
    </source>
</evidence>
<feature type="transmembrane region" description="Helical" evidence="6">
    <location>
        <begin position="373"/>
        <end position="394"/>
    </location>
</feature>
<keyword evidence="4 6" id="KW-1133">Transmembrane helix</keyword>
<dbReference type="Gene3D" id="1.20.1250.20">
    <property type="entry name" value="MFS general substrate transporter like domains"/>
    <property type="match status" value="1"/>
</dbReference>
<dbReference type="OrthoDB" id="2351575at2"/>
<feature type="transmembrane region" description="Helical" evidence="6">
    <location>
        <begin position="255"/>
        <end position="276"/>
    </location>
</feature>
<evidence type="ECO:0000256" key="2">
    <source>
        <dbReference type="ARBA" id="ARBA00022475"/>
    </source>
</evidence>
<sequence length="410" mass="44759">MNKFPPPFYALWIGQGIANLADSLYTIAMVTMLYTMSGSATMAASFPLVRMGAMMLGGFIAPLLFERWRLHRILLVSQLGQTMLLAILAIMTSGKLHPLYSLLLVLCISFLDGWTTPTRNALLPQLIPSDLLMRGNSWLATTDQTVMLLGWASGGLLVTWMGSDTLLWGCVILFSISCLALAPVRVPKSPSIDATTTPSRWQTLKQGWLMILHNPSLRRITWMDAIETVASSIWVGAIMLVFVKEVLHRGSIWWSWMNTSYLLGTVLGGVLILALSRLLAHRLAIGMLIGSTCNSFLVLLFALVPYPFVSLALCVLMGPCYQLRDITQQTLFQQAIPADVLPKAFSAHGTLMYGIFGLGVVINGAIADHFGARSVYLVASVLLISSVLIGAPMLKNQPSSAKTRSSITNL</sequence>
<comment type="subcellular location">
    <subcellularLocation>
        <location evidence="1">Cell membrane</location>
        <topology evidence="1">Multi-pass membrane protein</topology>
    </subcellularLocation>
</comment>
<feature type="transmembrane region" description="Helical" evidence="6">
    <location>
        <begin position="73"/>
        <end position="93"/>
    </location>
</feature>
<dbReference type="PANTHER" id="PTHR23513">
    <property type="entry name" value="INTEGRAL MEMBRANE EFFLUX PROTEIN-RELATED"/>
    <property type="match status" value="1"/>
</dbReference>
<dbReference type="RefSeq" id="WP_091836991.1">
    <property type="nucleotide sequence ID" value="NZ_FPAA01000006.1"/>
</dbReference>
<dbReference type="InterPro" id="IPR036259">
    <property type="entry name" value="MFS_trans_sf"/>
</dbReference>
<accession>A0A1I6S6X7</accession>
<keyword evidence="5 6" id="KW-0472">Membrane</keyword>
<dbReference type="EMBL" id="FPAA01000006">
    <property type="protein sequence ID" value="SFS72528.1"/>
    <property type="molecule type" value="Genomic_DNA"/>
</dbReference>
<dbReference type="InterPro" id="IPR011701">
    <property type="entry name" value="MFS"/>
</dbReference>
<protein>
    <submittedName>
        <fullName evidence="7">Transmembrane secretion effector</fullName>
    </submittedName>
</protein>
<keyword evidence="3 6" id="KW-0812">Transmembrane</keyword>
<gene>
    <name evidence="7" type="ORF">SAMN05444972_106178</name>
</gene>
<evidence type="ECO:0000313" key="7">
    <source>
        <dbReference type="EMBL" id="SFS72528.1"/>
    </source>
</evidence>
<feature type="transmembrane region" description="Helical" evidence="6">
    <location>
        <begin position="345"/>
        <end position="367"/>
    </location>
</feature>
<dbReference type="Proteomes" id="UP000198660">
    <property type="component" value="Unassembled WGS sequence"/>
</dbReference>
<evidence type="ECO:0000256" key="5">
    <source>
        <dbReference type="ARBA" id="ARBA00023136"/>
    </source>
</evidence>
<dbReference type="GO" id="GO:0022857">
    <property type="term" value="F:transmembrane transporter activity"/>
    <property type="evidence" value="ECO:0007669"/>
    <property type="project" value="InterPro"/>
</dbReference>
<feature type="transmembrane region" description="Helical" evidence="6">
    <location>
        <begin position="12"/>
        <end position="34"/>
    </location>
</feature>
<dbReference type="AlphaFoldDB" id="A0A1I6S6X7"/>
<proteinExistence type="predicted"/>
<dbReference type="PANTHER" id="PTHR23513:SF19">
    <property type="entry name" value="MAJOR FACILITATOR SUPERFAMILY (MFS) PROFILE DOMAIN-CONTAINING PROTEIN"/>
    <property type="match status" value="1"/>
</dbReference>
<name>A0A1I6S6X7_9BACL</name>
<reference evidence="8" key="1">
    <citation type="submission" date="2016-10" db="EMBL/GenBank/DDBJ databases">
        <authorList>
            <person name="Varghese N."/>
            <person name="Submissions S."/>
        </authorList>
    </citation>
    <scope>NUCLEOTIDE SEQUENCE [LARGE SCALE GENOMIC DNA]</scope>
    <source>
        <strain evidence="8">DSM 45789</strain>
    </source>
</reference>
<dbReference type="CDD" id="cd06173">
    <property type="entry name" value="MFS_MefA_like"/>
    <property type="match status" value="1"/>
</dbReference>
<evidence type="ECO:0000313" key="8">
    <source>
        <dbReference type="Proteomes" id="UP000198660"/>
    </source>
</evidence>
<dbReference type="Pfam" id="PF07690">
    <property type="entry name" value="MFS_1"/>
    <property type="match status" value="1"/>
</dbReference>
<evidence type="ECO:0000256" key="4">
    <source>
        <dbReference type="ARBA" id="ARBA00022989"/>
    </source>
</evidence>
<evidence type="ECO:0000256" key="3">
    <source>
        <dbReference type="ARBA" id="ARBA00022692"/>
    </source>
</evidence>
<dbReference type="SUPFAM" id="SSF103473">
    <property type="entry name" value="MFS general substrate transporter"/>
    <property type="match status" value="1"/>
</dbReference>
<keyword evidence="2" id="KW-1003">Cell membrane</keyword>